<keyword evidence="1" id="KW-0812">Transmembrane</keyword>
<dbReference type="EMBL" id="GDID01006107">
    <property type="protein sequence ID" value="JAP90499.1"/>
    <property type="molecule type" value="Transcribed_RNA"/>
</dbReference>
<name>A0A146K4S6_9EUKA</name>
<keyword evidence="1" id="KW-1133">Transmembrane helix</keyword>
<feature type="transmembrane region" description="Helical" evidence="1">
    <location>
        <begin position="2017"/>
        <end position="2039"/>
    </location>
</feature>
<evidence type="ECO:0008006" key="3">
    <source>
        <dbReference type="Google" id="ProtNLM"/>
    </source>
</evidence>
<gene>
    <name evidence="2" type="ORF">TPC1_30006</name>
</gene>
<feature type="non-terminal residue" evidence="2">
    <location>
        <position position="1"/>
    </location>
</feature>
<evidence type="ECO:0000313" key="2">
    <source>
        <dbReference type="EMBL" id="JAP90499.1"/>
    </source>
</evidence>
<feature type="non-terminal residue" evidence="2">
    <location>
        <position position="2072"/>
    </location>
</feature>
<evidence type="ECO:0000256" key="1">
    <source>
        <dbReference type="SAM" id="Phobius"/>
    </source>
</evidence>
<reference evidence="2" key="1">
    <citation type="submission" date="2015-07" db="EMBL/GenBank/DDBJ databases">
        <title>Adaptation to a free-living lifestyle via gene acquisitions in the diplomonad Trepomonas sp. PC1.</title>
        <authorList>
            <person name="Xu F."/>
            <person name="Jerlstrom-Hultqvist J."/>
            <person name="Kolisko M."/>
            <person name="Simpson A.G.B."/>
            <person name="Roger A.J."/>
            <person name="Svard S.G."/>
            <person name="Andersson J.O."/>
        </authorList>
    </citation>
    <scope>NUCLEOTIDE SEQUENCE</scope>
    <source>
        <strain evidence="2">PC1</strain>
    </source>
</reference>
<sequence length="2072" mass="235428">TTVFIVQDPASTEINTCQEYFTIIGTMNQVSFKNGAYLCSIVCTTGSIVGDAGTYLQTNGASYSCSTSCPAGSPYFIKIIGSIFTLCVQNTAAVQSSVYCDFVDTNNLCHNQNDQCSPPNAFTESSFICNYPCTFPKIYINYNSTDYECSSNCADSQSYHFLSYFAPIVYCYPNCKDTFQFSTFNYPTCYQPASTTQRTSCLLATPQQVCTSVCDFYTKTSKLSDFLYQCVAVCPSKVFSKYDFTRYYSNSPDPIGTSYSATDFIDQNYQTDIQSAYQCVSDCQIGSFKVIASNQYICTYQTFLNQSGDCKFVFADGICKNACTGSSAGFVVDSVQAGQGAEIPINYLKCQLPCREKYQSEDVFTQGLGVTVFMCISQCAANEFQVYKGDEVYQCVKYVSTANITCRFVKNYTKLCQNSCDSVISGWLKINSVIYCQDNCLLLDFHSLDPNTNAPKCVDECPLENPNKLFYIQTSYKCITNSEGCNFLTVLDNICIDECTGTQPGFLPSTQPKAPICYSQCPENTLITPIQWPTNFNIASQPDIQIYQCMQSSLCIDFLQPLTYNNFLCIQQCQYFYYINVKKYCTDSCNSTKGGFEILTFECFNICPTTQNFISLVNSPQIKSQQCSSACVTFEEFPKDIGNGYYKCYYFEQCPFLMSIQSVFYCQEYCDLYMGWVQNTYKECVACQKFDQSKQINNVAQCLSLCYNPPTTYLFSYLLNSIYLCKNYLDCNFFFMNSSQETYCFDSCQTGFQLISIQTSQTESLQIHQCLNSCQFVNQNIQFLQTSLCSSLGQNCQFQINISSNFLQYSCVSACEKFFNYISAEGLNLCVITCDTSPYPCLSSQKQCLYNQEICKFVLGTEQSYYTQTSNCDGKLHQLIANQNQIQYMCITGCPFYSQFLDQNYSSTQTQIRICLQSCSQLYYGYVFDIYFEYSSYQCKVCDLVDPNLPIYQSAKQCVQYCQYLVRQELTTEYSECRDDCNFVQQISSIYYCNNSCSTNILFAYQFIELNSKNQRLCLDECPASKFYSVEKYLNTSECLDFCPISSKYPKLLIEGSTYKRCTSSCIFFDQTISYCLDYCSKSYQLSYYYSQNPEVQFVQIRVCDECSGYLATPIYQNTYLCVPQCSTNLYINKNSEQYCQENCSMAKLTQNNNYLCQNCSFGECWVQLQYQSKICSISQIIDNNKSFQGIPMCLNLCSQEQPIQIAIQDQISCIAKCPTNKFIINIGQDYICSGDCISSQNIIAGYKYIQINNMQNNLCINESFNDCDQIEYQYQINHVGMCTVCQYPNILLNNMSNFQSMCTQSCNYVIGTTLYCLDTCNFLYGGTYPGNFTTLFTPQCFNSCIDSAQNKFLSIDDNQHFCLPVCNYQKPFVTIDSNQQLCSQQCNFVLNNSGLMVCQQTCQLQFTLLKINQQIARLCQACSNLQDLLFLNSNQCITQCLDIRPIIINNIYCSDVGYTIENYVNTLNHSLITCPQNQGYLEQQLGLVQIRLCQFCSVISNFELFLDPSSKQCVTQCPTNLLLMAQNNVNPISYQCVNYCEKIDQFMRCTTEACNYTVVTLNSNDILKCMSSCQFPMQYQDNLQCVGLCNTKISYLNKCVADCGQTNFRYKTGALQQIFCNSCNLFVFDGGSNQNFMWMCVDECNGVQYQYDQFTSQCYYGDEYCTFFNTSHQFKNTAYLPRPYTLNKSCVTQCPIFAKQTTFLCQDSCQVYQNETINSLIQPICLSKCNTGQFSSQIDVFYGAQSCQTQCNDKIMNLATQQCVSVCDSLVYQKIGSDLVCKSLGDCQRYVQVQTQQFCVDSCISPNIFEFTTQKTQCVINCPLEKPFSVSNICLDGCPSNNYQNMSFALQCLDFCPFKRRISAFQEFVYECISACPELEVQNTKLCVDKSYLLQNDSNCQFIFDALCVQTCEFFIVQQTTCVQTCEHFSFEQNCVDDCYSQYYFDKSCVESCNSVNMFSAGLNCTSTCQNNLSYLGVCVSACLANYSVANGVCFALDEEMVDLDMDFQNMSAAEIGMITGGVLTILVAASLLTLYVIKLCKMRIKSAKNDWYVNEPKLVKKALEKFEVKK</sequence>
<organism evidence="2">
    <name type="scientific">Trepomonas sp. PC1</name>
    <dbReference type="NCBI Taxonomy" id="1076344"/>
    <lineage>
        <taxon>Eukaryota</taxon>
        <taxon>Metamonada</taxon>
        <taxon>Diplomonadida</taxon>
        <taxon>Hexamitidae</taxon>
        <taxon>Hexamitinae</taxon>
        <taxon>Trepomonas</taxon>
    </lineage>
</organism>
<protein>
    <recommendedName>
        <fullName evidence="3">Transmembrane protein</fullName>
    </recommendedName>
</protein>
<proteinExistence type="predicted"/>
<keyword evidence="1" id="KW-0472">Membrane</keyword>
<accession>A0A146K4S6</accession>